<comment type="caution">
    <text evidence="3">The sequence shown here is derived from an EMBL/GenBank/DDBJ whole genome shotgun (WGS) entry which is preliminary data.</text>
</comment>
<accession>A0A8X6TRG4</accession>
<evidence type="ECO:0000313" key="4">
    <source>
        <dbReference type="Proteomes" id="UP000887013"/>
    </source>
</evidence>
<sequence>MLTKLLCINSTLTTAFIILSRLIILIAEEPMSVFERLSSDCSDTPIERSSDEDMSIDDPPATSSSGFQKAEGVDGN</sequence>
<feature type="transmembrane region" description="Helical" evidence="2">
    <location>
        <begin position="6"/>
        <end position="27"/>
    </location>
</feature>
<evidence type="ECO:0000256" key="2">
    <source>
        <dbReference type="SAM" id="Phobius"/>
    </source>
</evidence>
<reference evidence="3" key="1">
    <citation type="submission" date="2020-08" db="EMBL/GenBank/DDBJ databases">
        <title>Multicomponent nature underlies the extraordinary mechanical properties of spider dragline silk.</title>
        <authorList>
            <person name="Kono N."/>
            <person name="Nakamura H."/>
            <person name="Mori M."/>
            <person name="Yoshida Y."/>
            <person name="Ohtoshi R."/>
            <person name="Malay A.D."/>
            <person name="Moran D.A.P."/>
            <person name="Tomita M."/>
            <person name="Numata K."/>
            <person name="Arakawa K."/>
        </authorList>
    </citation>
    <scope>NUCLEOTIDE SEQUENCE</scope>
</reference>
<keyword evidence="2" id="KW-1133">Transmembrane helix</keyword>
<keyword evidence="2" id="KW-0472">Membrane</keyword>
<keyword evidence="2" id="KW-0812">Transmembrane</keyword>
<dbReference type="EMBL" id="BMAW01064934">
    <property type="protein sequence ID" value="GFT47852.1"/>
    <property type="molecule type" value="Genomic_DNA"/>
</dbReference>
<evidence type="ECO:0000313" key="3">
    <source>
        <dbReference type="EMBL" id="GFT47852.1"/>
    </source>
</evidence>
<feature type="region of interest" description="Disordered" evidence="1">
    <location>
        <begin position="38"/>
        <end position="76"/>
    </location>
</feature>
<organism evidence="3 4">
    <name type="scientific">Nephila pilipes</name>
    <name type="common">Giant wood spider</name>
    <name type="synonym">Nephila maculata</name>
    <dbReference type="NCBI Taxonomy" id="299642"/>
    <lineage>
        <taxon>Eukaryota</taxon>
        <taxon>Metazoa</taxon>
        <taxon>Ecdysozoa</taxon>
        <taxon>Arthropoda</taxon>
        <taxon>Chelicerata</taxon>
        <taxon>Arachnida</taxon>
        <taxon>Araneae</taxon>
        <taxon>Araneomorphae</taxon>
        <taxon>Entelegynae</taxon>
        <taxon>Araneoidea</taxon>
        <taxon>Nephilidae</taxon>
        <taxon>Nephila</taxon>
    </lineage>
</organism>
<protein>
    <submittedName>
        <fullName evidence="3">Uncharacterized protein</fullName>
    </submittedName>
</protein>
<gene>
    <name evidence="3" type="ORF">NPIL_505731</name>
</gene>
<keyword evidence="4" id="KW-1185">Reference proteome</keyword>
<name>A0A8X6TRG4_NEPPI</name>
<evidence type="ECO:0000256" key="1">
    <source>
        <dbReference type="SAM" id="MobiDB-lite"/>
    </source>
</evidence>
<dbReference type="Proteomes" id="UP000887013">
    <property type="component" value="Unassembled WGS sequence"/>
</dbReference>
<dbReference type="AlphaFoldDB" id="A0A8X6TRG4"/>
<proteinExistence type="predicted"/>